<evidence type="ECO:0000256" key="1">
    <source>
        <dbReference type="ARBA" id="ARBA00001974"/>
    </source>
</evidence>
<evidence type="ECO:0000313" key="7">
    <source>
        <dbReference type="EMBL" id="KAJ5358157.1"/>
    </source>
</evidence>
<gene>
    <name evidence="7" type="ORF">N7541_005315</name>
</gene>
<dbReference type="InterPro" id="IPR036188">
    <property type="entry name" value="FAD/NAD-bd_sf"/>
</dbReference>
<dbReference type="AlphaFoldDB" id="A0A9W9RDS5"/>
<reference evidence="7" key="2">
    <citation type="journal article" date="2023" name="IMA Fungus">
        <title>Comparative genomic study of the Penicillium genus elucidates a diverse pangenome and 15 lateral gene transfer events.</title>
        <authorList>
            <person name="Petersen C."/>
            <person name="Sorensen T."/>
            <person name="Nielsen M.R."/>
            <person name="Sondergaard T.E."/>
            <person name="Sorensen J.L."/>
            <person name="Fitzpatrick D.A."/>
            <person name="Frisvad J.C."/>
            <person name="Nielsen K.L."/>
        </authorList>
    </citation>
    <scope>NUCLEOTIDE SEQUENCE</scope>
    <source>
        <strain evidence="7">IBT 35675</strain>
    </source>
</reference>
<evidence type="ECO:0000256" key="6">
    <source>
        <dbReference type="SAM" id="MobiDB-lite"/>
    </source>
</evidence>
<name>A0A9W9RDS5_PENBR</name>
<comment type="similarity">
    <text evidence="2">Belongs to the FAD-binding monooxygenase family.</text>
</comment>
<evidence type="ECO:0000313" key="8">
    <source>
        <dbReference type="Proteomes" id="UP001148299"/>
    </source>
</evidence>
<evidence type="ECO:0000256" key="4">
    <source>
        <dbReference type="ARBA" id="ARBA00022827"/>
    </source>
</evidence>
<feature type="region of interest" description="Disordered" evidence="6">
    <location>
        <begin position="1"/>
        <end position="24"/>
    </location>
</feature>
<keyword evidence="5" id="KW-0560">Oxidoreductase</keyword>
<keyword evidence="4" id="KW-0274">FAD</keyword>
<dbReference type="Pfam" id="PF00743">
    <property type="entry name" value="FMO-like"/>
    <property type="match status" value="1"/>
</dbReference>
<evidence type="ECO:0000256" key="2">
    <source>
        <dbReference type="ARBA" id="ARBA00010139"/>
    </source>
</evidence>
<dbReference type="InterPro" id="IPR051209">
    <property type="entry name" value="FAD-bind_Monooxygenase_sf"/>
</dbReference>
<feature type="compositionally biased region" description="Polar residues" evidence="6">
    <location>
        <begin position="1"/>
        <end position="18"/>
    </location>
</feature>
<keyword evidence="8" id="KW-1185">Reference proteome</keyword>
<dbReference type="SUPFAM" id="SSF51905">
    <property type="entry name" value="FAD/NAD(P)-binding domain"/>
    <property type="match status" value="2"/>
</dbReference>
<dbReference type="Proteomes" id="UP001148299">
    <property type="component" value="Unassembled WGS sequence"/>
</dbReference>
<evidence type="ECO:0000256" key="5">
    <source>
        <dbReference type="ARBA" id="ARBA00023002"/>
    </source>
</evidence>
<sequence length="574" mass="65107">MNEDSAQTPETGSATLSNAARVAEGQRPPNWVPIKEECGYTPRKIRMICIGAGISGLTIAHKIKHDLKNNEFLNYTIYDKNSEVGGVWFENRYPGVACDIAAHTYVFRFEPNPDWSHFYVSGSEIYEYIQKTVKKWGLDEKVELNSKVIESVWDEESGKWKVKIDQNGVIKEDEADILVNGIGLVNDWRLPNINGLHDFKGKLVHTATWDESYDWKGKRVAVIGNGSAGIQIVAAMYPETSKLVNYVRSPTWLTPNINAEMTRDGSNFAYSPEEREKFRNDPKAFFEMRKELEDHVNGAAYATLKEHPLQDFMKGAAKDIMEEKLKHLDPAIAARIIPDFPAGCRRLTPENGYLDAFRDETTEMCWDPIERITETRIQTKDGNVEEFDLIVCATGYNSSGRPSWKHVGRNGRTLSGDLEAFFSLQIPDMPNFFMVGGPNFLISHSTLFAAITFACEYVVKWTQKIATEDIKSLDVKKESVDDYNVWSQEFLKRTAFSGECTSWYKNGKSRGFVNAYAGTSSHFRKSLERIGGEHFNIRYNSANRFSYLGNGQMEEEKNGFGDLSDYFVQGVWGP</sequence>
<comment type="caution">
    <text evidence="7">The sequence shown here is derived from an EMBL/GenBank/DDBJ whole genome shotgun (WGS) entry which is preliminary data.</text>
</comment>
<dbReference type="EMBL" id="JAPZBR010000003">
    <property type="protein sequence ID" value="KAJ5358157.1"/>
    <property type="molecule type" value="Genomic_DNA"/>
</dbReference>
<evidence type="ECO:0000256" key="3">
    <source>
        <dbReference type="ARBA" id="ARBA00022630"/>
    </source>
</evidence>
<proteinExistence type="inferred from homology"/>
<accession>A0A9W9RDS5</accession>
<comment type="cofactor">
    <cofactor evidence="1">
        <name>FAD</name>
        <dbReference type="ChEBI" id="CHEBI:57692"/>
    </cofactor>
</comment>
<keyword evidence="3" id="KW-0285">Flavoprotein</keyword>
<dbReference type="InterPro" id="IPR020946">
    <property type="entry name" value="Flavin_mOase-like"/>
</dbReference>
<dbReference type="Gene3D" id="3.50.50.60">
    <property type="entry name" value="FAD/NAD(P)-binding domain"/>
    <property type="match status" value="2"/>
</dbReference>
<dbReference type="PANTHER" id="PTHR42877:SF11">
    <property type="entry name" value="MONOOXYGENASE, PUTATIVE (AFU_ORTHOLOGUE AFUA_6G13790)-RELATED"/>
    <property type="match status" value="1"/>
</dbReference>
<dbReference type="PANTHER" id="PTHR42877">
    <property type="entry name" value="L-ORNITHINE N(5)-MONOOXYGENASE-RELATED"/>
    <property type="match status" value="1"/>
</dbReference>
<reference evidence="7" key="1">
    <citation type="submission" date="2022-12" db="EMBL/GenBank/DDBJ databases">
        <authorList>
            <person name="Petersen C."/>
        </authorList>
    </citation>
    <scope>NUCLEOTIDE SEQUENCE</scope>
    <source>
        <strain evidence="7">IBT 35675</strain>
    </source>
</reference>
<dbReference type="GO" id="GO:0050660">
    <property type="term" value="F:flavin adenine dinucleotide binding"/>
    <property type="evidence" value="ECO:0007669"/>
    <property type="project" value="InterPro"/>
</dbReference>
<dbReference type="GO" id="GO:0004499">
    <property type="term" value="F:N,N-dimethylaniline monooxygenase activity"/>
    <property type="evidence" value="ECO:0007669"/>
    <property type="project" value="InterPro"/>
</dbReference>
<organism evidence="7 8">
    <name type="scientific">Penicillium brevicompactum</name>
    <dbReference type="NCBI Taxonomy" id="5074"/>
    <lineage>
        <taxon>Eukaryota</taxon>
        <taxon>Fungi</taxon>
        <taxon>Dikarya</taxon>
        <taxon>Ascomycota</taxon>
        <taxon>Pezizomycotina</taxon>
        <taxon>Eurotiomycetes</taxon>
        <taxon>Eurotiomycetidae</taxon>
        <taxon>Eurotiales</taxon>
        <taxon>Aspergillaceae</taxon>
        <taxon>Penicillium</taxon>
    </lineage>
</organism>
<dbReference type="GO" id="GO:0050661">
    <property type="term" value="F:NADP binding"/>
    <property type="evidence" value="ECO:0007669"/>
    <property type="project" value="InterPro"/>
</dbReference>
<protein>
    <submittedName>
        <fullName evidence="7">Flavo-protein</fullName>
    </submittedName>
</protein>